<evidence type="ECO:0000313" key="2">
    <source>
        <dbReference type="Proteomes" id="UP000234803"/>
    </source>
</evidence>
<comment type="caution">
    <text evidence="1">The sequence shown here is derived from an EMBL/GenBank/DDBJ whole genome shotgun (WGS) entry which is preliminary data.</text>
</comment>
<dbReference type="InterPro" id="IPR010022">
    <property type="entry name" value="XkdX"/>
</dbReference>
<organism evidence="1 2">
    <name type="scientific">Bacillus halotolerans</name>
    <dbReference type="NCBI Taxonomy" id="260554"/>
    <lineage>
        <taxon>Bacteria</taxon>
        <taxon>Bacillati</taxon>
        <taxon>Bacillota</taxon>
        <taxon>Bacilli</taxon>
        <taxon>Bacillales</taxon>
        <taxon>Bacillaceae</taxon>
        <taxon>Bacillus</taxon>
    </lineage>
</organism>
<name>A0A9Q6F1C6_9BACI</name>
<dbReference type="EMBL" id="PGUV01000011">
    <property type="protein sequence ID" value="PLS05934.1"/>
    <property type="molecule type" value="Genomic_DNA"/>
</dbReference>
<sequence length="54" mass="6230">MNYWVLALHYDWATTDMVKQAIQFKDCSIEDLAEGVSKKLITSDQYEEITGKAM</sequence>
<dbReference type="Pfam" id="PF09693">
    <property type="entry name" value="Phage_XkdX"/>
    <property type="match status" value="1"/>
</dbReference>
<dbReference type="NCBIfam" id="TIGR01669">
    <property type="entry name" value="phage_XkdX"/>
    <property type="match status" value="1"/>
</dbReference>
<dbReference type="Proteomes" id="UP000234803">
    <property type="component" value="Unassembled WGS sequence"/>
</dbReference>
<dbReference type="AlphaFoldDB" id="A0A9Q6F1C6"/>
<gene>
    <name evidence="1" type="ORF">CUU63_12720</name>
</gene>
<dbReference type="RefSeq" id="WP_024121083.1">
    <property type="nucleotide sequence ID" value="NZ_ASJT01000031.1"/>
</dbReference>
<accession>A0A9Q6F1C6</accession>
<proteinExistence type="predicted"/>
<evidence type="ECO:0000313" key="1">
    <source>
        <dbReference type="EMBL" id="PLS05934.1"/>
    </source>
</evidence>
<reference evidence="1 2" key="1">
    <citation type="submission" date="2017-12" db="EMBL/GenBank/DDBJ databases">
        <title>Comparative Functional Genomics of Dry Heat Resistant strains isolated from the Viking Spacecraft.</title>
        <authorList>
            <person name="Seuylemezian A."/>
            <person name="Cooper K."/>
            <person name="Vaishampayan P."/>
        </authorList>
    </citation>
    <scope>NUCLEOTIDE SEQUENCE [LARGE SCALE GENOMIC DNA]</scope>
    <source>
        <strain evidence="1 2">V48-19</strain>
    </source>
</reference>
<protein>
    <submittedName>
        <fullName evidence="1">XkdX family protein</fullName>
    </submittedName>
</protein>